<name>A0A2P2ITM3_RHIMU</name>
<sequence length="61" mass="7173">MELPFLRVFIFHVFCHRLRVEMFIDCLFIFISCSLKGRSSVKVQIVPRMFRGSLMPSTASF</sequence>
<reference evidence="1" key="1">
    <citation type="submission" date="2018-02" db="EMBL/GenBank/DDBJ databases">
        <title>Rhizophora mucronata_Transcriptome.</title>
        <authorList>
            <person name="Meera S.P."/>
            <person name="Sreeshan A."/>
            <person name="Augustine A."/>
        </authorList>
    </citation>
    <scope>NUCLEOTIDE SEQUENCE</scope>
    <source>
        <tissue evidence="1">Leaf</tissue>
    </source>
</reference>
<dbReference type="AlphaFoldDB" id="A0A2P2ITM3"/>
<proteinExistence type="predicted"/>
<evidence type="ECO:0000313" key="1">
    <source>
        <dbReference type="EMBL" id="MBW84581.1"/>
    </source>
</evidence>
<protein>
    <submittedName>
        <fullName evidence="1">Uncharacterized protein</fullName>
    </submittedName>
</protein>
<organism evidence="1">
    <name type="scientific">Rhizophora mucronata</name>
    <name type="common">Asiatic mangrove</name>
    <dbReference type="NCBI Taxonomy" id="61149"/>
    <lineage>
        <taxon>Eukaryota</taxon>
        <taxon>Viridiplantae</taxon>
        <taxon>Streptophyta</taxon>
        <taxon>Embryophyta</taxon>
        <taxon>Tracheophyta</taxon>
        <taxon>Spermatophyta</taxon>
        <taxon>Magnoliopsida</taxon>
        <taxon>eudicotyledons</taxon>
        <taxon>Gunneridae</taxon>
        <taxon>Pentapetalae</taxon>
        <taxon>rosids</taxon>
        <taxon>fabids</taxon>
        <taxon>Malpighiales</taxon>
        <taxon>Rhizophoraceae</taxon>
        <taxon>Rhizophora</taxon>
    </lineage>
</organism>
<dbReference type="EMBL" id="GGEC01004098">
    <property type="protein sequence ID" value="MBW84581.1"/>
    <property type="molecule type" value="Transcribed_RNA"/>
</dbReference>
<accession>A0A2P2ITM3</accession>